<organism evidence="1">
    <name type="scientific">Sesamum radiatum</name>
    <name type="common">Black benniseed</name>
    <dbReference type="NCBI Taxonomy" id="300843"/>
    <lineage>
        <taxon>Eukaryota</taxon>
        <taxon>Viridiplantae</taxon>
        <taxon>Streptophyta</taxon>
        <taxon>Embryophyta</taxon>
        <taxon>Tracheophyta</taxon>
        <taxon>Spermatophyta</taxon>
        <taxon>Magnoliopsida</taxon>
        <taxon>eudicotyledons</taxon>
        <taxon>Gunneridae</taxon>
        <taxon>Pentapetalae</taxon>
        <taxon>asterids</taxon>
        <taxon>lamiids</taxon>
        <taxon>Lamiales</taxon>
        <taxon>Pedaliaceae</taxon>
        <taxon>Sesamum</taxon>
    </lineage>
</organism>
<evidence type="ECO:0000313" key="1">
    <source>
        <dbReference type="EMBL" id="KAL0437572.1"/>
    </source>
</evidence>
<dbReference type="EMBL" id="JACGWJ010000002">
    <property type="protein sequence ID" value="KAL0437572.1"/>
    <property type="molecule type" value="Genomic_DNA"/>
</dbReference>
<accession>A0AAW2W7I4</accession>
<gene>
    <name evidence="1" type="ORF">Sradi_0465100</name>
</gene>
<proteinExistence type="predicted"/>
<comment type="caution">
    <text evidence="1">The sequence shown here is derived from an EMBL/GenBank/DDBJ whole genome shotgun (WGS) entry which is preliminary data.</text>
</comment>
<dbReference type="AlphaFoldDB" id="A0AAW2W7I4"/>
<dbReference type="Gene3D" id="3.10.10.10">
    <property type="entry name" value="HIV Type 1 Reverse Transcriptase, subunit A, domain 1"/>
    <property type="match status" value="1"/>
</dbReference>
<name>A0AAW2W7I4_SESRA</name>
<reference evidence="1" key="1">
    <citation type="submission" date="2020-06" db="EMBL/GenBank/DDBJ databases">
        <authorList>
            <person name="Li T."/>
            <person name="Hu X."/>
            <person name="Zhang T."/>
            <person name="Song X."/>
            <person name="Zhang H."/>
            <person name="Dai N."/>
            <person name="Sheng W."/>
            <person name="Hou X."/>
            <person name="Wei L."/>
        </authorList>
    </citation>
    <scope>NUCLEOTIDE SEQUENCE</scope>
    <source>
        <strain evidence="1">G02</strain>
        <tissue evidence="1">Leaf</tissue>
    </source>
</reference>
<dbReference type="SUPFAM" id="SSF56672">
    <property type="entry name" value="DNA/RNA polymerases"/>
    <property type="match status" value="1"/>
</dbReference>
<protein>
    <submittedName>
        <fullName evidence="1">Uncharacterized protein</fullName>
    </submittedName>
</protein>
<dbReference type="InterPro" id="IPR043502">
    <property type="entry name" value="DNA/RNA_pol_sf"/>
</dbReference>
<reference evidence="1" key="2">
    <citation type="journal article" date="2024" name="Plant">
        <title>Genomic evolution and insights into agronomic trait innovations of Sesamum species.</title>
        <authorList>
            <person name="Miao H."/>
            <person name="Wang L."/>
            <person name="Qu L."/>
            <person name="Liu H."/>
            <person name="Sun Y."/>
            <person name="Le M."/>
            <person name="Wang Q."/>
            <person name="Wei S."/>
            <person name="Zheng Y."/>
            <person name="Lin W."/>
            <person name="Duan Y."/>
            <person name="Cao H."/>
            <person name="Xiong S."/>
            <person name="Wang X."/>
            <person name="Wei L."/>
            <person name="Li C."/>
            <person name="Ma Q."/>
            <person name="Ju M."/>
            <person name="Zhao R."/>
            <person name="Li G."/>
            <person name="Mu C."/>
            <person name="Tian Q."/>
            <person name="Mei H."/>
            <person name="Zhang T."/>
            <person name="Gao T."/>
            <person name="Zhang H."/>
        </authorList>
    </citation>
    <scope>NUCLEOTIDE SEQUENCE</scope>
    <source>
        <strain evidence="1">G02</strain>
    </source>
</reference>
<sequence length="232" mass="27094">MIVGQPTEYLDPSPLHVKQKKRYFCPEKDKVIQEEVSNKWRMCLDFRDVNKVYPKDFHPLSYIEQLVDSTSTDELLSQWMHSIAIIKSCLTPMTRRECHLSTIGKSHVWRATQMLQADHYIIDLAKTFGILKISHEAKPSKVCIWSLNWTLPRRMVIEKGIEVTKPLQCELLYLYLAVSQYAISFMFIKEEDKTENRSMVITTRKLCPYILPHSTPLRQMLGKAETSGKMIK</sequence>